<keyword evidence="10" id="KW-0915">Sodium</keyword>
<gene>
    <name evidence="10" type="primary">fluC</name>
    <name evidence="10" type="synonym">crcB</name>
    <name evidence="11" type="ORF">N9A08_06815</name>
</gene>
<sequence length="149" mass="15588">MKAAERPPHLRWRPIALVAAGGTAGAACREALSLLIPHLGSVPLAIPAINVMGAFLLGCLYEALLGSERSISRNLRLLLGTGFCGGFTTYSALARDTAVLLRDGLAPQGVLYALGTVAIGACATWAGIAACSSVRRRSPQRPRERGPLR</sequence>
<feature type="transmembrane region" description="Helical" evidence="10">
    <location>
        <begin position="77"/>
        <end position="94"/>
    </location>
</feature>
<proteinExistence type="inferred from homology"/>
<keyword evidence="4 10" id="KW-1133">Transmembrane helix</keyword>
<evidence type="ECO:0000256" key="1">
    <source>
        <dbReference type="ARBA" id="ARBA00004651"/>
    </source>
</evidence>
<dbReference type="PROSITE" id="PS51257">
    <property type="entry name" value="PROKAR_LIPOPROTEIN"/>
    <property type="match status" value="1"/>
</dbReference>
<evidence type="ECO:0000256" key="3">
    <source>
        <dbReference type="ARBA" id="ARBA00022692"/>
    </source>
</evidence>
<evidence type="ECO:0000256" key="10">
    <source>
        <dbReference type="HAMAP-Rule" id="MF_00454"/>
    </source>
</evidence>
<reference evidence="11" key="1">
    <citation type="submission" date="2022-09" db="EMBL/GenBank/DDBJ databases">
        <authorList>
            <person name="Li D."/>
            <person name="Cheng J."/>
            <person name="Li Y."/>
        </authorList>
    </citation>
    <scope>NUCLEOTIDE SEQUENCE</scope>
    <source>
        <strain evidence="11">DL</strain>
    </source>
</reference>
<evidence type="ECO:0000256" key="4">
    <source>
        <dbReference type="ARBA" id="ARBA00022989"/>
    </source>
</evidence>
<protein>
    <recommendedName>
        <fullName evidence="10">Fluoride-specific ion channel FluC</fullName>
    </recommendedName>
</protein>
<organism evidence="11 12">
    <name type="scientific">Arthrobacter koreensis</name>
    <dbReference type="NCBI Taxonomy" id="199136"/>
    <lineage>
        <taxon>Bacteria</taxon>
        <taxon>Bacillati</taxon>
        <taxon>Actinomycetota</taxon>
        <taxon>Actinomycetes</taxon>
        <taxon>Micrococcales</taxon>
        <taxon>Micrococcaceae</taxon>
        <taxon>Arthrobacter</taxon>
    </lineage>
</organism>
<keyword evidence="6 10" id="KW-0407">Ion channel</keyword>
<feature type="transmembrane region" description="Helical" evidence="10">
    <location>
        <begin position="109"/>
        <end position="131"/>
    </location>
</feature>
<evidence type="ECO:0000256" key="7">
    <source>
        <dbReference type="ARBA" id="ARBA00035120"/>
    </source>
</evidence>
<evidence type="ECO:0000256" key="6">
    <source>
        <dbReference type="ARBA" id="ARBA00023303"/>
    </source>
</evidence>
<evidence type="ECO:0000313" key="12">
    <source>
        <dbReference type="Proteomes" id="UP001063368"/>
    </source>
</evidence>
<evidence type="ECO:0000256" key="2">
    <source>
        <dbReference type="ARBA" id="ARBA00022475"/>
    </source>
</evidence>
<evidence type="ECO:0000313" key="11">
    <source>
        <dbReference type="EMBL" id="UYB37346.1"/>
    </source>
</evidence>
<feature type="binding site" evidence="10">
    <location>
        <position position="88"/>
    </location>
    <ligand>
        <name>Na(+)</name>
        <dbReference type="ChEBI" id="CHEBI:29101"/>
        <note>structural</note>
    </ligand>
</feature>
<keyword evidence="10" id="KW-0406">Ion transport</keyword>
<evidence type="ECO:0000256" key="8">
    <source>
        <dbReference type="ARBA" id="ARBA00035585"/>
    </source>
</evidence>
<dbReference type="Pfam" id="PF02537">
    <property type="entry name" value="CRCB"/>
    <property type="match status" value="1"/>
</dbReference>
<dbReference type="InterPro" id="IPR003691">
    <property type="entry name" value="FluC"/>
</dbReference>
<keyword evidence="10" id="KW-0813">Transport</keyword>
<dbReference type="PANTHER" id="PTHR28259">
    <property type="entry name" value="FLUORIDE EXPORT PROTEIN 1-RELATED"/>
    <property type="match status" value="1"/>
</dbReference>
<comment type="similarity">
    <text evidence="7 10">Belongs to the fluoride channel Fluc/FEX (TC 1.A.43) family.</text>
</comment>
<dbReference type="RefSeq" id="WP_263128801.1">
    <property type="nucleotide sequence ID" value="NZ_CP106856.1"/>
</dbReference>
<comment type="function">
    <text evidence="9 10">Fluoride-specific ion channel. Important for reducing fluoride concentration in the cell, thus reducing its toxicity.</text>
</comment>
<dbReference type="EMBL" id="CP106856">
    <property type="protein sequence ID" value="UYB37346.1"/>
    <property type="molecule type" value="Genomic_DNA"/>
</dbReference>
<comment type="activity regulation">
    <text evidence="10">Na(+) is not transported, but it plays an essential structural role and its presence is essential for fluoride channel function.</text>
</comment>
<feature type="binding site" evidence="10">
    <location>
        <position position="85"/>
    </location>
    <ligand>
        <name>Na(+)</name>
        <dbReference type="ChEBI" id="CHEBI:29101"/>
        <note>structural</note>
    </ligand>
</feature>
<keyword evidence="12" id="KW-1185">Reference proteome</keyword>
<evidence type="ECO:0000256" key="9">
    <source>
        <dbReference type="ARBA" id="ARBA00049940"/>
    </source>
</evidence>
<dbReference type="PANTHER" id="PTHR28259:SF1">
    <property type="entry name" value="FLUORIDE EXPORT PROTEIN 1-RELATED"/>
    <property type="match status" value="1"/>
</dbReference>
<comment type="subcellular location">
    <subcellularLocation>
        <location evidence="1 10">Cell membrane</location>
        <topology evidence="1 10">Multi-pass membrane protein</topology>
    </subcellularLocation>
</comment>
<keyword evidence="2 10" id="KW-1003">Cell membrane</keyword>
<keyword evidence="3 10" id="KW-0812">Transmembrane</keyword>
<feature type="transmembrane region" description="Helical" evidence="10">
    <location>
        <begin position="44"/>
        <end position="65"/>
    </location>
</feature>
<evidence type="ECO:0000256" key="5">
    <source>
        <dbReference type="ARBA" id="ARBA00023136"/>
    </source>
</evidence>
<name>A0ABY6FX82_9MICC</name>
<keyword evidence="10" id="KW-0479">Metal-binding</keyword>
<keyword evidence="5 10" id="KW-0472">Membrane</keyword>
<dbReference type="HAMAP" id="MF_00454">
    <property type="entry name" value="FluC"/>
    <property type="match status" value="1"/>
</dbReference>
<dbReference type="Proteomes" id="UP001063368">
    <property type="component" value="Chromosome"/>
</dbReference>
<accession>A0ABY6FX82</accession>
<comment type="catalytic activity">
    <reaction evidence="8">
        <text>fluoride(in) = fluoride(out)</text>
        <dbReference type="Rhea" id="RHEA:76159"/>
        <dbReference type="ChEBI" id="CHEBI:17051"/>
    </reaction>
    <physiologicalReaction direction="left-to-right" evidence="8">
        <dbReference type="Rhea" id="RHEA:76160"/>
    </physiologicalReaction>
</comment>